<dbReference type="InterPro" id="IPR000182">
    <property type="entry name" value="GNAT_dom"/>
</dbReference>
<comment type="caution">
    <text evidence="4">The sequence shown here is derived from an EMBL/GenBank/DDBJ whole genome shotgun (WGS) entry which is preliminary data.</text>
</comment>
<dbReference type="SUPFAM" id="SSF55729">
    <property type="entry name" value="Acyl-CoA N-acyltransferases (Nat)"/>
    <property type="match status" value="1"/>
</dbReference>
<dbReference type="PROSITE" id="PS51186">
    <property type="entry name" value="GNAT"/>
    <property type="match status" value="1"/>
</dbReference>
<dbReference type="Pfam" id="PF00583">
    <property type="entry name" value="Acetyltransf_1"/>
    <property type="match status" value="1"/>
</dbReference>
<name>A0ABQ1RIX1_9ALTE</name>
<dbReference type="InterPro" id="IPR016181">
    <property type="entry name" value="Acyl_CoA_acyltransferase"/>
</dbReference>
<evidence type="ECO:0000256" key="2">
    <source>
        <dbReference type="ARBA" id="ARBA00023315"/>
    </source>
</evidence>
<evidence type="ECO:0000259" key="3">
    <source>
        <dbReference type="PROSITE" id="PS51186"/>
    </source>
</evidence>
<dbReference type="PANTHER" id="PTHR43877:SF2">
    <property type="entry name" value="AMINOALKYLPHOSPHONATE N-ACETYLTRANSFERASE-RELATED"/>
    <property type="match status" value="1"/>
</dbReference>
<dbReference type="Gene3D" id="3.40.630.30">
    <property type="match status" value="1"/>
</dbReference>
<gene>
    <name evidence="4" type="ORF">GCM10011357_23760</name>
</gene>
<dbReference type="InterPro" id="IPR050832">
    <property type="entry name" value="Bact_Acetyltransf"/>
</dbReference>
<protein>
    <submittedName>
        <fullName evidence="4">N-acetyltransferase GCN5</fullName>
    </submittedName>
</protein>
<evidence type="ECO:0000313" key="4">
    <source>
        <dbReference type="EMBL" id="GGD67912.1"/>
    </source>
</evidence>
<dbReference type="EMBL" id="BMGJ01000009">
    <property type="protein sequence ID" value="GGD67912.1"/>
    <property type="molecule type" value="Genomic_DNA"/>
</dbReference>
<dbReference type="CDD" id="cd04301">
    <property type="entry name" value="NAT_SF"/>
    <property type="match status" value="1"/>
</dbReference>
<evidence type="ECO:0000313" key="5">
    <source>
        <dbReference type="Proteomes" id="UP000614272"/>
    </source>
</evidence>
<keyword evidence="5" id="KW-1185">Reference proteome</keyword>
<keyword evidence="2" id="KW-0012">Acyltransferase</keyword>
<evidence type="ECO:0000256" key="1">
    <source>
        <dbReference type="ARBA" id="ARBA00022679"/>
    </source>
</evidence>
<accession>A0ABQ1RIX1</accession>
<organism evidence="4 5">
    <name type="scientific">Lacimicrobium alkaliphilum</name>
    <dbReference type="NCBI Taxonomy" id="1526571"/>
    <lineage>
        <taxon>Bacteria</taxon>
        <taxon>Pseudomonadati</taxon>
        <taxon>Pseudomonadota</taxon>
        <taxon>Gammaproteobacteria</taxon>
        <taxon>Alteromonadales</taxon>
        <taxon>Alteromonadaceae</taxon>
        <taxon>Lacimicrobium</taxon>
    </lineage>
</organism>
<sequence>MKEVTLRQAKAEDLDALVSFNQAMAQETEGKRLDPTTLRQGVNGLLTHPEYGFYLVAEQEGEIRGSLAVTFEWSDWRNALFWWIQSVYVSPSARRQGIYAGLYNRVQLLAKEQGNVCGFRLYVEKDNEVAQQTYKNLGMQECQYYMYQSKD</sequence>
<keyword evidence="1" id="KW-0808">Transferase</keyword>
<reference evidence="5" key="1">
    <citation type="journal article" date="2019" name="Int. J. Syst. Evol. Microbiol.">
        <title>The Global Catalogue of Microorganisms (GCM) 10K type strain sequencing project: providing services to taxonomists for standard genome sequencing and annotation.</title>
        <authorList>
            <consortium name="The Broad Institute Genomics Platform"/>
            <consortium name="The Broad Institute Genome Sequencing Center for Infectious Disease"/>
            <person name="Wu L."/>
            <person name="Ma J."/>
        </authorList>
    </citation>
    <scope>NUCLEOTIDE SEQUENCE [LARGE SCALE GENOMIC DNA]</scope>
    <source>
        <strain evidence="5">CGMCC 1.12923</strain>
    </source>
</reference>
<dbReference type="Proteomes" id="UP000614272">
    <property type="component" value="Unassembled WGS sequence"/>
</dbReference>
<feature type="domain" description="N-acetyltransferase" evidence="3">
    <location>
        <begin position="4"/>
        <end position="151"/>
    </location>
</feature>
<dbReference type="PANTHER" id="PTHR43877">
    <property type="entry name" value="AMINOALKYLPHOSPHONATE N-ACETYLTRANSFERASE-RELATED-RELATED"/>
    <property type="match status" value="1"/>
</dbReference>
<proteinExistence type="predicted"/>